<dbReference type="Proteomes" id="UP000306575">
    <property type="component" value="Unassembled WGS sequence"/>
</dbReference>
<dbReference type="AlphaFoldDB" id="A0A4U7N958"/>
<sequence length="253" mass="29216">MGGIIQRLYQRGLTRYWARSARSAMTTDLTTLRRQRAGARKLRQHLNTLISVSESRLALPLVGSIAFPTPHGTDWRWRPSVWREPLPTVGVSAVQTNETLGKEVTLFHDCNVSELTLRQLRNTREADLAPFGLRMDVFRFDGSFLSLAIDLPFEAVDGLKRNHLIRLNTIVELEKPLEIFARLNIKHGPNTEQIVREVPLDTDEMTVEFDLAYSKLNEKRVEKMWVDFIFEGPEMNQVVLRDLTFSRRPRAEF</sequence>
<evidence type="ECO:0000313" key="1">
    <source>
        <dbReference type="EMBL" id="TKZ22273.1"/>
    </source>
</evidence>
<gene>
    <name evidence="1" type="ORF">FAP39_02080</name>
</gene>
<dbReference type="Pfam" id="PF20086">
    <property type="entry name" value="DUF6478"/>
    <property type="match status" value="1"/>
</dbReference>
<name>A0A4U7N958_9RHOB</name>
<protein>
    <submittedName>
        <fullName evidence="1">Uncharacterized protein</fullName>
    </submittedName>
</protein>
<accession>A0A4U7N958</accession>
<dbReference type="OrthoDB" id="7827015at2"/>
<proteinExistence type="predicted"/>
<dbReference type="EMBL" id="SULI01000002">
    <property type="protein sequence ID" value="TKZ22273.1"/>
    <property type="molecule type" value="Genomic_DNA"/>
</dbReference>
<evidence type="ECO:0000313" key="2">
    <source>
        <dbReference type="Proteomes" id="UP000306575"/>
    </source>
</evidence>
<comment type="caution">
    <text evidence="1">The sequence shown here is derived from an EMBL/GenBank/DDBJ whole genome shotgun (WGS) entry which is preliminary data.</text>
</comment>
<dbReference type="InterPro" id="IPR045514">
    <property type="entry name" value="DUF6478"/>
</dbReference>
<reference evidence="1 2" key="1">
    <citation type="submission" date="2019-04" db="EMBL/GenBank/DDBJ databases">
        <title>Genome sequence of Pelagicola litoralis CL-ES2.</title>
        <authorList>
            <person name="Cao J."/>
        </authorList>
    </citation>
    <scope>NUCLEOTIDE SEQUENCE [LARGE SCALE GENOMIC DNA]</scope>
    <source>
        <strain evidence="1 2">CL-ES2</strain>
    </source>
</reference>
<keyword evidence="2" id="KW-1185">Reference proteome</keyword>
<organism evidence="1 2">
    <name type="scientific">Shimia litoralis</name>
    <dbReference type="NCBI Taxonomy" id="420403"/>
    <lineage>
        <taxon>Bacteria</taxon>
        <taxon>Pseudomonadati</taxon>
        <taxon>Pseudomonadota</taxon>
        <taxon>Alphaproteobacteria</taxon>
        <taxon>Rhodobacterales</taxon>
        <taxon>Roseobacteraceae</taxon>
    </lineage>
</organism>